<protein>
    <submittedName>
        <fullName evidence="2">Uncharacterized protein</fullName>
    </submittedName>
</protein>
<dbReference type="AlphaFoldDB" id="F9WSC8"/>
<proteinExistence type="predicted"/>
<gene>
    <name evidence="2" type="ORF">TvY486_0033010</name>
</gene>
<dbReference type="EMBL" id="CAEX01005640">
    <property type="protein sequence ID" value="CCD20467.1"/>
    <property type="molecule type" value="Genomic_DNA"/>
</dbReference>
<dbReference type="Proteomes" id="UP000009027">
    <property type="component" value="Unassembled WGS sequence"/>
</dbReference>
<sequence>MTNPSIRPEVAIGIFVICGIFLLVIIVLLIYLWCRRREGDDKGDETMYRGFKQRNAYELTCIPSPGIHYSPLVVTLHSSSNEPCDILIDVAHTPHHMLSDNVAGITASRGDTSTDSAAQLLSSNESHGEHFQLYRSPLQFTRPGTYTIKAHTVYPNLRILGAVHNFTFDVHANNQSTMNDAKVEQLQGQERLPDPSPQSPRFDLADRAAGVTERQGRLFPPRIVPEDGEVTTFTPIVISPSEDGAPPDQIRYSVDGTYPSILYTAPFTLSVPPFNANNPKSPGVSIVVRAVAICCRDKELASDVVEAHLTVHKPGHTFLDPAVPAPVVQVRAVDAMLYFDETKRPPNTCILYQLVYVAEARQKPKFSRKRGILYDGKSIPLSDDVAFVYAWTFSPEEGGATSPAMNDCPTGRRHKRSSAAVYDCRRGAKWNRGLREEKGDGVGQSDLDNSLSPPIICISCKESEVFFDDPPAGGIICYTLDCTEPRAPNAAMVALHMSSVGLPRPVRLEEEAGPASEVNSSTRIYRPGQPIYVTQLEVEQVYLTARTFIPIVDPVAGGSVTGYRFSERFFRGFSTQ</sequence>
<feature type="transmembrane region" description="Helical" evidence="1">
    <location>
        <begin position="12"/>
        <end position="34"/>
    </location>
</feature>
<evidence type="ECO:0000256" key="1">
    <source>
        <dbReference type="SAM" id="Phobius"/>
    </source>
</evidence>
<keyword evidence="1" id="KW-1133">Transmembrane helix</keyword>
<reference evidence="2 3" key="1">
    <citation type="journal article" date="2012" name="Proc. Natl. Acad. Sci. U.S.A.">
        <title>Antigenic diversity is generated by distinct evolutionary mechanisms in African trypanosome species.</title>
        <authorList>
            <person name="Jackson A.P."/>
            <person name="Berry A."/>
            <person name="Aslett M."/>
            <person name="Allison H.C."/>
            <person name="Burton P."/>
            <person name="Vavrova-Anderson J."/>
            <person name="Brown R."/>
            <person name="Browne H."/>
            <person name="Corton N."/>
            <person name="Hauser H."/>
            <person name="Gamble J."/>
            <person name="Gilderthorp R."/>
            <person name="Marcello L."/>
            <person name="McQuillan J."/>
            <person name="Otto T.D."/>
            <person name="Quail M.A."/>
            <person name="Sanders M.J."/>
            <person name="van Tonder A."/>
            <person name="Ginger M.L."/>
            <person name="Field M.C."/>
            <person name="Barry J.D."/>
            <person name="Hertz-Fowler C."/>
            <person name="Berriman M."/>
        </authorList>
    </citation>
    <scope>NUCLEOTIDE SEQUENCE</scope>
    <source>
        <strain evidence="2 3">Y486</strain>
    </source>
</reference>
<accession>F9WSC8</accession>
<keyword evidence="3" id="KW-1185">Reference proteome</keyword>
<name>F9WSC8_TRYVY</name>
<keyword evidence="1" id="KW-0472">Membrane</keyword>
<evidence type="ECO:0000313" key="3">
    <source>
        <dbReference type="Proteomes" id="UP000009027"/>
    </source>
</evidence>
<dbReference type="VEuPathDB" id="TriTrypDB:TvY486_0033010"/>
<evidence type="ECO:0000313" key="2">
    <source>
        <dbReference type="EMBL" id="CCD20467.1"/>
    </source>
</evidence>
<dbReference type="OMA" id="HAWTVMS"/>
<organism evidence="2 3">
    <name type="scientific">Trypanosoma vivax (strain Y486)</name>
    <dbReference type="NCBI Taxonomy" id="1055687"/>
    <lineage>
        <taxon>Eukaryota</taxon>
        <taxon>Discoba</taxon>
        <taxon>Euglenozoa</taxon>
        <taxon>Kinetoplastea</taxon>
        <taxon>Metakinetoplastina</taxon>
        <taxon>Trypanosomatida</taxon>
        <taxon>Trypanosomatidae</taxon>
        <taxon>Trypanosoma</taxon>
        <taxon>Duttonella</taxon>
    </lineage>
</organism>
<keyword evidence="1" id="KW-0812">Transmembrane</keyword>